<organism evidence="3 4">
    <name type="scientific">Natribaculum luteum</name>
    <dbReference type="NCBI Taxonomy" id="1586232"/>
    <lineage>
        <taxon>Archaea</taxon>
        <taxon>Methanobacteriati</taxon>
        <taxon>Methanobacteriota</taxon>
        <taxon>Stenosarchaea group</taxon>
        <taxon>Halobacteria</taxon>
        <taxon>Halobacteriales</taxon>
        <taxon>Natrialbaceae</taxon>
        <taxon>Natribaculum</taxon>
    </lineage>
</organism>
<feature type="region of interest" description="Disordered" evidence="1">
    <location>
        <begin position="319"/>
        <end position="359"/>
    </location>
</feature>
<evidence type="ECO:0000313" key="3">
    <source>
        <dbReference type="EMBL" id="MFC4246204.1"/>
    </source>
</evidence>
<dbReference type="Pfam" id="PF01497">
    <property type="entry name" value="Peripla_BP_2"/>
    <property type="match status" value="1"/>
</dbReference>
<gene>
    <name evidence="3" type="ORF">ACFOZ7_04245</name>
</gene>
<dbReference type="GeneID" id="71855021"/>
<sequence>MRKLLIVLLATLVATGAVTPLAAADNAAAAQAESDCEYPLTLTDATGEEITLEEPPERIVTLGASDAQTAFEIGAGDAVVGMPLTAPTEDLQTGERTDVTAADGFEIDTEAVVELEPDVVLAANIIDTDTVDQLRELGLTVYYFPEAESIDDIRDNVAVTGQLTGECAGAQETVDWMDQRLDLLESAVDDDDRSLAYYPMGGGYTAGTGTFQHEIMLTAGLENVAATAEIDGWGIISEEVVVEEDPEWIVYGDSFDEPQVSEAVHETTAYQEENFAAVDNNDFSQPGPNVVFAAEQLLETAHPEAYESISDDLAELDSEYEDTDSTTDGADEGGEENESENGSDEEGTESDENDALPGFGVPVAAAAVLATLGLLARRR</sequence>
<reference evidence="3 4" key="1">
    <citation type="journal article" date="2014" name="Int. J. Syst. Evol. Microbiol.">
        <title>Complete genome sequence of Corynebacterium casei LMG S-19264T (=DSM 44701T), isolated from a smear-ripened cheese.</title>
        <authorList>
            <consortium name="US DOE Joint Genome Institute (JGI-PGF)"/>
            <person name="Walter F."/>
            <person name="Albersmeier A."/>
            <person name="Kalinowski J."/>
            <person name="Ruckert C."/>
        </authorList>
    </citation>
    <scope>NUCLEOTIDE SEQUENCE [LARGE SCALE GENOMIC DNA]</scope>
    <source>
        <strain evidence="3 4">IBRC-M 10912</strain>
    </source>
</reference>
<dbReference type="Gene3D" id="3.40.50.1980">
    <property type="entry name" value="Nitrogenase molybdenum iron protein domain"/>
    <property type="match status" value="2"/>
</dbReference>
<accession>A0ABD5NWZ3</accession>
<evidence type="ECO:0000256" key="1">
    <source>
        <dbReference type="SAM" id="MobiDB-lite"/>
    </source>
</evidence>
<name>A0ABD5NWZ3_9EURY</name>
<comment type="caution">
    <text evidence="3">The sequence shown here is derived from an EMBL/GenBank/DDBJ whole genome shotgun (WGS) entry which is preliminary data.</text>
</comment>
<dbReference type="InterPro" id="IPR002491">
    <property type="entry name" value="ABC_transptr_periplasmic_BD"/>
</dbReference>
<dbReference type="PROSITE" id="PS50983">
    <property type="entry name" value="FE_B12_PBP"/>
    <property type="match status" value="1"/>
</dbReference>
<dbReference type="SUPFAM" id="SSF53807">
    <property type="entry name" value="Helical backbone' metal receptor"/>
    <property type="match status" value="1"/>
</dbReference>
<dbReference type="EMBL" id="JBHSDJ010000013">
    <property type="protein sequence ID" value="MFC4246204.1"/>
    <property type="molecule type" value="Genomic_DNA"/>
</dbReference>
<dbReference type="PANTHER" id="PTHR30535">
    <property type="entry name" value="VITAMIN B12-BINDING PROTEIN"/>
    <property type="match status" value="1"/>
</dbReference>
<dbReference type="Proteomes" id="UP001595821">
    <property type="component" value="Unassembled WGS sequence"/>
</dbReference>
<feature type="domain" description="Fe/B12 periplasmic-binding" evidence="2">
    <location>
        <begin position="58"/>
        <end position="309"/>
    </location>
</feature>
<proteinExistence type="predicted"/>
<feature type="compositionally biased region" description="Acidic residues" evidence="1">
    <location>
        <begin position="319"/>
        <end position="354"/>
    </location>
</feature>
<protein>
    <submittedName>
        <fullName evidence="3">PGF-CTERM-anchored ABC transporter substrate-binding protein</fullName>
    </submittedName>
</protein>
<evidence type="ECO:0000259" key="2">
    <source>
        <dbReference type="PROSITE" id="PS50983"/>
    </source>
</evidence>
<dbReference type="AlphaFoldDB" id="A0ABD5NWZ3"/>
<dbReference type="RefSeq" id="WP_246967926.1">
    <property type="nucleotide sequence ID" value="NZ_CP095397.1"/>
</dbReference>
<dbReference type="InterPro" id="IPR050902">
    <property type="entry name" value="ABC_Transporter_SBP"/>
</dbReference>
<dbReference type="NCBIfam" id="TIGR04281">
    <property type="entry name" value="peripla_PGF_1"/>
    <property type="match status" value="1"/>
</dbReference>
<evidence type="ECO:0000313" key="4">
    <source>
        <dbReference type="Proteomes" id="UP001595821"/>
    </source>
</evidence>
<dbReference type="InterPro" id="IPR026469">
    <property type="entry name" value="Peripla_PGF_1"/>
</dbReference>
<dbReference type="PANTHER" id="PTHR30535:SF34">
    <property type="entry name" value="MOLYBDATE-BINDING PROTEIN MOLA"/>
    <property type="match status" value="1"/>
</dbReference>